<dbReference type="GO" id="GO:0008234">
    <property type="term" value="F:cysteine-type peptidase activity"/>
    <property type="evidence" value="ECO:0007669"/>
    <property type="project" value="InterPro"/>
</dbReference>
<dbReference type="Gene3D" id="3.40.395.10">
    <property type="entry name" value="Adenoviral Proteinase, Chain A"/>
    <property type="match status" value="1"/>
</dbReference>
<protein>
    <recommendedName>
        <fullName evidence="5">Ubiquitin-like protease family profile domain-containing protein</fullName>
    </recommendedName>
</protein>
<dbReference type="GO" id="GO:0005634">
    <property type="term" value="C:nucleus"/>
    <property type="evidence" value="ECO:0007669"/>
    <property type="project" value="TreeGrafter"/>
</dbReference>
<organism evidence="6 7">
    <name type="scientific">Exophiala sideris</name>
    <dbReference type="NCBI Taxonomy" id="1016849"/>
    <lineage>
        <taxon>Eukaryota</taxon>
        <taxon>Fungi</taxon>
        <taxon>Dikarya</taxon>
        <taxon>Ascomycota</taxon>
        <taxon>Pezizomycotina</taxon>
        <taxon>Eurotiomycetes</taxon>
        <taxon>Chaetothyriomycetidae</taxon>
        <taxon>Chaetothyriales</taxon>
        <taxon>Herpotrichiellaceae</taxon>
        <taxon>Exophiala</taxon>
    </lineage>
</organism>
<dbReference type="Proteomes" id="UP000053599">
    <property type="component" value="Unassembled WGS sequence"/>
</dbReference>
<feature type="region of interest" description="Disordered" evidence="4">
    <location>
        <begin position="487"/>
        <end position="508"/>
    </location>
</feature>
<name>A0A0D1X8R6_9EURO</name>
<feature type="compositionally biased region" description="Pro residues" evidence="4">
    <location>
        <begin position="490"/>
        <end position="502"/>
    </location>
</feature>
<evidence type="ECO:0000313" key="7">
    <source>
        <dbReference type="Proteomes" id="UP000053599"/>
    </source>
</evidence>
<dbReference type="InterPro" id="IPR038765">
    <property type="entry name" value="Papain-like_cys_pep_sf"/>
</dbReference>
<evidence type="ECO:0000313" key="6">
    <source>
        <dbReference type="EMBL" id="KIV84211.1"/>
    </source>
</evidence>
<dbReference type="OrthoDB" id="4118641at2759"/>
<feature type="compositionally biased region" description="Acidic residues" evidence="4">
    <location>
        <begin position="388"/>
        <end position="401"/>
    </location>
</feature>
<sequence length="1328" mass="146280">MLKFASGLSSWPPWSHPGTGYEKFSIDGPTGSVLPDLSRLSFGEAHQQRLMQQGSVIKGRTVTLARADWTNANGAVHTTTTALDPSWGSFHETILIEKCEDVIAKYRAVKSSSLHYVTCSAQRTHRRSALGLPKTPLSTSRRLLATRNHIPGIHSSQVRVNLGTSFVFLHKQEVDLQSVTILWSGDPILWIVVPPRQASILEGRLAENLKLPQACSQFVRHGNLLVPPSVLCEWGITFDIFIQRPGEVVRTDYLSYQWAWNTGSNVVESVSYCEADWSPSPIYRYCRKSGRNCGPSPVTVEAMALGEYRPLDVLEEWDEDIINPEDDEVTNTGHDSDSQSESIVVSSAHDSPSGECSSGGKARVKLELKAKNDSSSPPTNQPLQATVEDVDGDDEMNDIDNDPSPGQEPDLQTPSNDSSQTETPADVPMLQDSDDDTDGDAGDSAYSQPVSSLRNQRSIAGSISEHDGWKPRDAEFYIDANFFKSARRPAPLPTFSPGPPTDSPTGGLSDLFVTDSDEPASSEQGEAKIGPGLEKFVCETSDLFQPTPPWFPTLSVSSLEPSGTSHPHPILTTQFSSSGGGMSPNAKAADTTIISIASSQASSPLFSGVVGSRHSCNTPPSTAQTAQDVAVTSPTLDRTLPEEETIHDIDRLIELGCRNRGSIPWITTNPEAVERMLNTFRPGQWLNDDAVMECLYRMAMVRCDVHVVESHDFNAAYIQKNPSRICRWQTPSIALVPVHVEEMSHWFLVSLHFTHRQLTVHDHENERSISVAHFILSGALELTGWTVSYSLGSINDGNNCGVILLHEADKILGYTDPNPPNFVALRRRYIQLIVVGHGAEAPQLPSPSFSNITTTGPSSWGSVSSSPEPWTKSKPKFEELPPQMRMKFLASSMGCKEVLEDFRDLVCILKDQSLRVYSDTQTTMQLYDSSRSLRQDVFSGRTPSNASIQNALRLYDTISSPGHASEAFCTSIPGGDKDGLQAAVHLYTRGRGHAKLGSLKREFGALCITSTYRALMRIFQNKTRPGASEDVDMQIGVQTEPAKKGQGSDTLTYKYMLRSTGEHEDPKALRRLKKANYRGSCLHHFEDICGRERPLWMLRPIRTISCPLDPDYTIKPACYENLNKRNIQTLVDLVRDSNPRLWEFLPRCEQGIERMLGVEGVDDGFVEEFESLFSAGSANAATSPPLTKLERTIFTEDTFETVLERGIIPQISAALSVAWPLSYFNHKPNAVAEISKGAKARKGTSEEDDRFYADWAGIMQNQETVFGYKNLCPGDSKLATEWSVSIAPAKEDCPRSVSLGDEALEDSLLIHHLMPTTQVVPPRSLPTT</sequence>
<dbReference type="InterPro" id="IPR003653">
    <property type="entry name" value="Peptidase_C48_C"/>
</dbReference>
<dbReference type="STRING" id="1016849.A0A0D1X8R6"/>
<dbReference type="PANTHER" id="PTHR10694">
    <property type="entry name" value="LYSINE-SPECIFIC DEMETHYLASE"/>
    <property type="match status" value="1"/>
</dbReference>
<dbReference type="GO" id="GO:0010468">
    <property type="term" value="P:regulation of gene expression"/>
    <property type="evidence" value="ECO:0007669"/>
    <property type="project" value="TreeGrafter"/>
</dbReference>
<dbReference type="PANTHER" id="PTHR10694:SF7">
    <property type="entry name" value="[HISTONE H3]-TRIMETHYL-L-LYSINE(9) DEMETHYLASE"/>
    <property type="match status" value="1"/>
</dbReference>
<dbReference type="GO" id="GO:0006508">
    <property type="term" value="P:proteolysis"/>
    <property type="evidence" value="ECO:0007669"/>
    <property type="project" value="UniProtKB-KW"/>
</dbReference>
<proteinExistence type="inferred from homology"/>
<evidence type="ECO:0000256" key="3">
    <source>
        <dbReference type="ARBA" id="ARBA00022801"/>
    </source>
</evidence>
<feature type="compositionally biased region" description="Polar residues" evidence="4">
    <location>
        <begin position="373"/>
        <end position="384"/>
    </location>
</feature>
<dbReference type="InterPro" id="IPR003347">
    <property type="entry name" value="JmjC_dom"/>
</dbReference>
<dbReference type="SUPFAM" id="SSF51197">
    <property type="entry name" value="Clavaminate synthase-like"/>
    <property type="match status" value="1"/>
</dbReference>
<keyword evidence="3" id="KW-0378">Hydrolase</keyword>
<feature type="compositionally biased region" description="Low complexity" evidence="4">
    <location>
        <begin position="855"/>
        <end position="870"/>
    </location>
</feature>
<dbReference type="SMART" id="SM00558">
    <property type="entry name" value="JmjC"/>
    <property type="match status" value="1"/>
</dbReference>
<gene>
    <name evidence="6" type="ORF">PV11_00003</name>
</gene>
<dbReference type="SUPFAM" id="SSF54001">
    <property type="entry name" value="Cysteine proteinases"/>
    <property type="match status" value="1"/>
</dbReference>
<comment type="similarity">
    <text evidence="1">Belongs to the peptidase C48 family.</text>
</comment>
<feature type="region of interest" description="Disordered" evidence="4">
    <location>
        <begin position="855"/>
        <end position="876"/>
    </location>
</feature>
<reference evidence="6 7" key="1">
    <citation type="submission" date="2015-01" db="EMBL/GenBank/DDBJ databases">
        <title>The Genome Sequence of Exophiala sideris CBS121828.</title>
        <authorList>
            <consortium name="The Broad Institute Genomics Platform"/>
            <person name="Cuomo C."/>
            <person name="de Hoog S."/>
            <person name="Gorbushina A."/>
            <person name="Stielow B."/>
            <person name="Teixiera M."/>
            <person name="Abouelleil A."/>
            <person name="Chapman S.B."/>
            <person name="Priest M."/>
            <person name="Young S.K."/>
            <person name="Wortman J."/>
            <person name="Nusbaum C."/>
            <person name="Birren B."/>
        </authorList>
    </citation>
    <scope>NUCLEOTIDE SEQUENCE [LARGE SCALE GENOMIC DNA]</scope>
    <source>
        <strain evidence="6 7">CBS 121828</strain>
    </source>
</reference>
<dbReference type="PROSITE" id="PS50600">
    <property type="entry name" value="ULP_PROTEASE"/>
    <property type="match status" value="1"/>
</dbReference>
<accession>A0A0D1X8R6</accession>
<dbReference type="Pfam" id="PF02373">
    <property type="entry name" value="JmjC"/>
    <property type="match status" value="1"/>
</dbReference>
<dbReference type="GO" id="GO:0032454">
    <property type="term" value="F:histone H3K9 demethylase activity"/>
    <property type="evidence" value="ECO:0007669"/>
    <property type="project" value="TreeGrafter"/>
</dbReference>
<dbReference type="HOGENOM" id="CLU_259279_0_0_1"/>
<dbReference type="EMBL" id="KN846951">
    <property type="protein sequence ID" value="KIV84211.1"/>
    <property type="molecule type" value="Genomic_DNA"/>
</dbReference>
<feature type="region of interest" description="Disordered" evidence="4">
    <location>
        <begin position="325"/>
        <end position="471"/>
    </location>
</feature>
<feature type="compositionally biased region" description="Polar residues" evidence="4">
    <location>
        <begin position="410"/>
        <end position="423"/>
    </location>
</feature>
<keyword evidence="2" id="KW-0645">Protease</keyword>
<feature type="compositionally biased region" description="Acidic residues" evidence="4">
    <location>
        <begin position="432"/>
        <end position="441"/>
    </location>
</feature>
<dbReference type="GO" id="GO:0051864">
    <property type="term" value="F:histone H3K36 demethylase activity"/>
    <property type="evidence" value="ECO:0007669"/>
    <property type="project" value="TreeGrafter"/>
</dbReference>
<evidence type="ECO:0000259" key="5">
    <source>
        <dbReference type="PROSITE" id="PS50600"/>
    </source>
</evidence>
<feature type="domain" description="Ubiquitin-like protease family profile" evidence="5">
    <location>
        <begin position="670"/>
        <end position="811"/>
    </location>
</feature>
<evidence type="ECO:0000256" key="2">
    <source>
        <dbReference type="ARBA" id="ARBA00022670"/>
    </source>
</evidence>
<evidence type="ECO:0000256" key="4">
    <source>
        <dbReference type="SAM" id="MobiDB-lite"/>
    </source>
</evidence>
<dbReference type="GO" id="GO:0019783">
    <property type="term" value="F:ubiquitin-like protein peptidase activity"/>
    <property type="evidence" value="ECO:0007669"/>
    <property type="project" value="UniProtKB-ARBA"/>
</dbReference>
<dbReference type="GO" id="GO:0000785">
    <property type="term" value="C:chromatin"/>
    <property type="evidence" value="ECO:0007669"/>
    <property type="project" value="TreeGrafter"/>
</dbReference>
<feature type="compositionally biased region" description="Polar residues" evidence="4">
    <location>
        <begin position="446"/>
        <end position="461"/>
    </location>
</feature>
<dbReference type="Gene3D" id="2.60.120.650">
    <property type="entry name" value="Cupin"/>
    <property type="match status" value="1"/>
</dbReference>
<evidence type="ECO:0000256" key="1">
    <source>
        <dbReference type="ARBA" id="ARBA00005234"/>
    </source>
</evidence>